<accession>A0A344UWC5</accession>
<evidence type="ECO:0000256" key="5">
    <source>
        <dbReference type="ARBA" id="ARBA00004692"/>
    </source>
</evidence>
<evidence type="ECO:0000256" key="7">
    <source>
        <dbReference type="ARBA" id="ARBA00007490"/>
    </source>
</evidence>
<dbReference type="InterPro" id="IPR027417">
    <property type="entry name" value="P-loop_NTPase"/>
</dbReference>
<dbReference type="EC" id="2.7.7.62" evidence="9"/>
<proteinExistence type="inferred from homology"/>
<comment type="catalytic activity">
    <reaction evidence="3">
        <text>adenosylcob(III)inamide + GTP = adenosylcob(III)inamide phosphate + GDP + H(+)</text>
        <dbReference type="Rhea" id="RHEA:15765"/>
        <dbReference type="ChEBI" id="CHEBI:2480"/>
        <dbReference type="ChEBI" id="CHEBI:15378"/>
        <dbReference type="ChEBI" id="CHEBI:37565"/>
        <dbReference type="ChEBI" id="CHEBI:58189"/>
        <dbReference type="ChEBI" id="CHEBI:58502"/>
        <dbReference type="EC" id="2.7.1.156"/>
    </reaction>
</comment>
<evidence type="ECO:0000256" key="4">
    <source>
        <dbReference type="ARBA" id="ARBA00003889"/>
    </source>
</evidence>
<name>A0A344UWC5_9ACTN</name>
<keyword evidence="15 19" id="KW-0342">GTP-binding</keyword>
<evidence type="ECO:0000256" key="15">
    <source>
        <dbReference type="ARBA" id="ARBA00023134"/>
    </source>
</evidence>
<keyword evidence="13" id="KW-0418">Kinase</keyword>
<evidence type="ECO:0000256" key="11">
    <source>
        <dbReference type="ARBA" id="ARBA00022679"/>
    </source>
</evidence>
<evidence type="ECO:0000256" key="9">
    <source>
        <dbReference type="ARBA" id="ARBA00012523"/>
    </source>
</evidence>
<evidence type="ECO:0000256" key="12">
    <source>
        <dbReference type="ARBA" id="ARBA00022741"/>
    </source>
</evidence>
<comment type="similarity">
    <text evidence="7">Belongs to the CobU/CobP family.</text>
</comment>
<feature type="binding site" evidence="19">
    <location>
        <begin position="44"/>
        <end position="46"/>
    </location>
    <ligand>
        <name>GTP</name>
        <dbReference type="ChEBI" id="CHEBI:37565"/>
    </ligand>
</feature>
<evidence type="ECO:0000256" key="17">
    <source>
        <dbReference type="ARBA" id="ARBA00030571"/>
    </source>
</evidence>
<dbReference type="EC" id="2.7.1.156" evidence="8"/>
<dbReference type="GO" id="GO:0043752">
    <property type="term" value="F:adenosylcobinamide kinase activity"/>
    <property type="evidence" value="ECO:0007669"/>
    <property type="project" value="UniProtKB-EC"/>
</dbReference>
<dbReference type="SUPFAM" id="SSF52540">
    <property type="entry name" value="P-loop containing nucleoside triphosphate hydrolases"/>
    <property type="match status" value="1"/>
</dbReference>
<evidence type="ECO:0000256" key="10">
    <source>
        <dbReference type="ARBA" id="ARBA00022573"/>
    </source>
</evidence>
<evidence type="ECO:0000256" key="2">
    <source>
        <dbReference type="ARBA" id="ARBA00000711"/>
    </source>
</evidence>
<dbReference type="PANTHER" id="PTHR34848:SF1">
    <property type="entry name" value="BIFUNCTIONAL ADENOSYLCOBALAMIN BIOSYNTHESIS PROTEIN COBU"/>
    <property type="match status" value="1"/>
</dbReference>
<evidence type="ECO:0000256" key="13">
    <source>
        <dbReference type="ARBA" id="ARBA00022777"/>
    </source>
</evidence>
<dbReference type="UniPathway" id="UPA00148">
    <property type="reaction ID" value="UER00236"/>
</dbReference>
<dbReference type="KEGG" id="acij:JS278_02435"/>
<dbReference type="PIRSF" id="PIRSF006135">
    <property type="entry name" value="CobU"/>
    <property type="match status" value="1"/>
</dbReference>
<feature type="binding site" evidence="19">
    <location>
        <begin position="63"/>
        <end position="66"/>
    </location>
    <ligand>
        <name>GTP</name>
        <dbReference type="ChEBI" id="CHEBI:37565"/>
    </ligand>
</feature>
<evidence type="ECO:0000256" key="6">
    <source>
        <dbReference type="ARBA" id="ARBA00005159"/>
    </source>
</evidence>
<dbReference type="InterPro" id="IPR003203">
    <property type="entry name" value="CobU/CobP"/>
</dbReference>
<dbReference type="Proteomes" id="UP000251995">
    <property type="component" value="Chromosome"/>
</dbReference>
<comment type="pathway">
    <text evidence="6">Cofactor biosynthesis; adenosylcobalamin biosynthesis; adenosylcobalamin from cob(II)yrinate a,c-diamide: step 5/7.</text>
</comment>
<dbReference type="Gene3D" id="3.40.50.300">
    <property type="entry name" value="P-loop containing nucleotide triphosphate hydrolases"/>
    <property type="match status" value="1"/>
</dbReference>
<keyword evidence="14" id="KW-0067">ATP-binding</keyword>
<evidence type="ECO:0000256" key="18">
    <source>
        <dbReference type="PIRSR" id="PIRSR006135-1"/>
    </source>
</evidence>
<dbReference type="PANTHER" id="PTHR34848">
    <property type="match status" value="1"/>
</dbReference>
<evidence type="ECO:0000256" key="3">
    <source>
        <dbReference type="ARBA" id="ARBA00001522"/>
    </source>
</evidence>
<feature type="binding site" evidence="19">
    <location>
        <position position="74"/>
    </location>
    <ligand>
        <name>GTP</name>
        <dbReference type="ChEBI" id="CHEBI:37565"/>
    </ligand>
</feature>
<gene>
    <name evidence="20" type="primary">cobU</name>
    <name evidence="20" type="ORF">JS278_02435</name>
</gene>
<keyword evidence="12 19" id="KW-0547">Nucleotide-binding</keyword>
<feature type="active site" description="GMP-histidine intermediate" evidence="18">
    <location>
        <position position="62"/>
    </location>
</feature>
<keyword evidence="10" id="KW-0169">Cobalamin biosynthesis</keyword>
<feature type="binding site" evidence="19">
    <location>
        <begin position="20"/>
        <end position="27"/>
    </location>
    <ligand>
        <name>GTP</name>
        <dbReference type="ChEBI" id="CHEBI:37565"/>
    </ligand>
</feature>
<evidence type="ECO:0000313" key="20">
    <source>
        <dbReference type="EMBL" id="AXE39573.1"/>
    </source>
</evidence>
<evidence type="ECO:0000256" key="8">
    <source>
        <dbReference type="ARBA" id="ARBA00012016"/>
    </source>
</evidence>
<reference evidence="20 21" key="1">
    <citation type="submission" date="2017-12" db="EMBL/GenBank/DDBJ databases">
        <title>The whole genome sequence of the Acidipropionibacterium virtanenii sp. nov. type strain JS278.</title>
        <authorList>
            <person name="Laine P."/>
            <person name="Deptula P."/>
            <person name="Varmanen P."/>
            <person name="Auvinen P."/>
        </authorList>
    </citation>
    <scope>NUCLEOTIDE SEQUENCE [LARGE SCALE GENOMIC DNA]</scope>
    <source>
        <strain evidence="20 21">JS278</strain>
    </source>
</reference>
<sequence>MTVFKPTPVDARPVRAIVLGGARSGKSTWAESRVSRFPEVTYVATSARNPDDPEWEERIRIHRARRPESWTTVETLDIAAVLLDRKDSPVLVDCLGVWITRILDEVGAWTGEDGWQESLRSRVDELVDAVGRTTREVVLVSNEVGMGVVPETASGRMFRDELGRLNAAVAGACDEVWVCVAGIAKRWA</sequence>
<evidence type="ECO:0000256" key="1">
    <source>
        <dbReference type="ARBA" id="ARBA00000312"/>
    </source>
</evidence>
<organism evidence="20 21">
    <name type="scientific">Acidipropionibacterium virtanenii</name>
    <dbReference type="NCBI Taxonomy" id="2057246"/>
    <lineage>
        <taxon>Bacteria</taxon>
        <taxon>Bacillati</taxon>
        <taxon>Actinomycetota</taxon>
        <taxon>Actinomycetes</taxon>
        <taxon>Propionibacteriales</taxon>
        <taxon>Propionibacteriaceae</taxon>
        <taxon>Acidipropionibacterium</taxon>
    </lineage>
</organism>
<evidence type="ECO:0000313" key="21">
    <source>
        <dbReference type="Proteomes" id="UP000251995"/>
    </source>
</evidence>
<comment type="pathway">
    <text evidence="5">Cofactor biosynthesis; adenosylcobalamin biosynthesis; adenosylcobalamin from cob(II)yrinate a,c-diamide: step 6/7.</text>
</comment>
<evidence type="ECO:0000256" key="16">
    <source>
        <dbReference type="ARBA" id="ARBA00029570"/>
    </source>
</evidence>
<dbReference type="Pfam" id="PF02283">
    <property type="entry name" value="CobU"/>
    <property type="match status" value="1"/>
</dbReference>
<keyword evidence="11 20" id="KW-0808">Transferase</keyword>
<keyword evidence="21" id="KW-1185">Reference proteome</keyword>
<evidence type="ECO:0000256" key="19">
    <source>
        <dbReference type="PIRSR" id="PIRSR006135-2"/>
    </source>
</evidence>
<evidence type="ECO:0000256" key="14">
    <source>
        <dbReference type="ARBA" id="ARBA00022840"/>
    </source>
</evidence>
<dbReference type="GO" id="GO:0005525">
    <property type="term" value="F:GTP binding"/>
    <property type="evidence" value="ECO:0007669"/>
    <property type="project" value="UniProtKB-KW"/>
</dbReference>
<comment type="catalytic activity">
    <reaction evidence="1">
        <text>adenosylcob(III)inamide + ATP = adenosylcob(III)inamide phosphate + ADP + H(+)</text>
        <dbReference type="Rhea" id="RHEA:15769"/>
        <dbReference type="ChEBI" id="CHEBI:2480"/>
        <dbReference type="ChEBI" id="CHEBI:15378"/>
        <dbReference type="ChEBI" id="CHEBI:30616"/>
        <dbReference type="ChEBI" id="CHEBI:58502"/>
        <dbReference type="ChEBI" id="CHEBI:456216"/>
        <dbReference type="EC" id="2.7.1.156"/>
    </reaction>
</comment>
<dbReference type="AlphaFoldDB" id="A0A344UWC5"/>
<dbReference type="GO" id="GO:0009236">
    <property type="term" value="P:cobalamin biosynthetic process"/>
    <property type="evidence" value="ECO:0007669"/>
    <property type="project" value="UniProtKB-UniPathway"/>
</dbReference>
<dbReference type="GO" id="GO:0005524">
    <property type="term" value="F:ATP binding"/>
    <property type="evidence" value="ECO:0007669"/>
    <property type="project" value="UniProtKB-KW"/>
</dbReference>
<dbReference type="EMBL" id="CP025198">
    <property type="protein sequence ID" value="AXE39573.1"/>
    <property type="molecule type" value="Genomic_DNA"/>
</dbReference>
<dbReference type="GO" id="GO:0008820">
    <property type="term" value="F:cobinamide phosphate guanylyltransferase activity"/>
    <property type="evidence" value="ECO:0007669"/>
    <property type="project" value="UniProtKB-EC"/>
</dbReference>
<dbReference type="CDD" id="cd00544">
    <property type="entry name" value="CobU"/>
    <property type="match status" value="1"/>
</dbReference>
<dbReference type="OrthoDB" id="9788370at2"/>
<comment type="function">
    <text evidence="4">Catalyzes ATP-dependent phosphorylation of adenosylcobinamide and addition of GMP to adenosylcobinamide phosphate.</text>
</comment>
<dbReference type="NCBIfam" id="NF004469">
    <property type="entry name" value="PRK05800.1"/>
    <property type="match status" value="1"/>
</dbReference>
<protein>
    <recommendedName>
        <fullName evidence="16">Adenosylcobinamide kinase</fullName>
        <ecNumber evidence="8">2.7.1.156</ecNumber>
        <ecNumber evidence="9">2.7.7.62</ecNumber>
    </recommendedName>
    <alternativeName>
        <fullName evidence="17">Adenosylcobinamide-phosphate guanylyltransferase</fullName>
    </alternativeName>
</protein>
<comment type="catalytic activity">
    <reaction evidence="2">
        <text>adenosylcob(III)inamide phosphate + GTP + H(+) = adenosylcob(III)inamide-GDP + diphosphate</text>
        <dbReference type="Rhea" id="RHEA:22712"/>
        <dbReference type="ChEBI" id="CHEBI:15378"/>
        <dbReference type="ChEBI" id="CHEBI:33019"/>
        <dbReference type="ChEBI" id="CHEBI:37565"/>
        <dbReference type="ChEBI" id="CHEBI:58502"/>
        <dbReference type="ChEBI" id="CHEBI:60487"/>
        <dbReference type="EC" id="2.7.7.62"/>
    </reaction>
</comment>
<feature type="binding site" evidence="19">
    <location>
        <position position="93"/>
    </location>
    <ligand>
        <name>GTP</name>
        <dbReference type="ChEBI" id="CHEBI:37565"/>
    </ligand>
</feature>